<reference evidence="2" key="2">
    <citation type="journal article" date="2019" name="Genome Biol. Evol.">
        <title>Day and night: Metabolic profiles and evolutionary relationships of six axenic non-marine cyanobacteria.</title>
        <authorList>
            <person name="Will S.E."/>
            <person name="Henke P."/>
            <person name="Boedeker C."/>
            <person name="Huang S."/>
            <person name="Brinkmann H."/>
            <person name="Rohde M."/>
            <person name="Jarek M."/>
            <person name="Friedl T."/>
            <person name="Seufert S."/>
            <person name="Schumacher M."/>
            <person name="Overmann J."/>
            <person name="Neumann-Schaal M."/>
            <person name="Petersen J."/>
        </authorList>
    </citation>
    <scope>NUCLEOTIDE SEQUENCE [LARGE SCALE GENOMIC DNA]</scope>
    <source>
        <strain evidence="2">PCC 7102</strain>
    </source>
</reference>
<keyword evidence="3" id="KW-1185">Reference proteome</keyword>
<dbReference type="EMBL" id="RSCL01000003">
    <property type="protein sequence ID" value="RUT08493.1"/>
    <property type="molecule type" value="Genomic_DNA"/>
</dbReference>
<evidence type="ECO:0000313" key="3">
    <source>
        <dbReference type="Proteomes" id="UP000271624"/>
    </source>
</evidence>
<feature type="domain" description="Putative restriction endonuclease" evidence="1">
    <location>
        <begin position="13"/>
        <end position="121"/>
    </location>
</feature>
<proteinExistence type="predicted"/>
<evidence type="ECO:0000313" key="2">
    <source>
        <dbReference type="EMBL" id="RUT08493.1"/>
    </source>
</evidence>
<dbReference type="SUPFAM" id="SSF52980">
    <property type="entry name" value="Restriction endonuclease-like"/>
    <property type="match status" value="1"/>
</dbReference>
<evidence type="ECO:0000259" key="1">
    <source>
        <dbReference type="Pfam" id="PF05685"/>
    </source>
</evidence>
<dbReference type="Pfam" id="PF05685">
    <property type="entry name" value="Uma2"/>
    <property type="match status" value="1"/>
</dbReference>
<dbReference type="InterPro" id="IPR012296">
    <property type="entry name" value="Nuclease_put_TT1808"/>
</dbReference>
<dbReference type="AlphaFoldDB" id="A0A433VQS2"/>
<organism evidence="2 3">
    <name type="scientific">Dulcicalothrix desertica PCC 7102</name>
    <dbReference type="NCBI Taxonomy" id="232991"/>
    <lineage>
        <taxon>Bacteria</taxon>
        <taxon>Bacillati</taxon>
        <taxon>Cyanobacteriota</taxon>
        <taxon>Cyanophyceae</taxon>
        <taxon>Nostocales</taxon>
        <taxon>Calotrichaceae</taxon>
        <taxon>Dulcicalothrix</taxon>
    </lineage>
</organism>
<sequence>MWRIAQLIGGSSYSRDFVMRLGDNGFTPDVMFFTNNSTRNQLYSWYLSGAAELVIEIVRPGHEYADRVIKRDFYAAAGALEYWIIDGKTQQTEFLNLNEGIYQARGVDADNCYRPSSIPGLVFHPEQLWCEDNWYGSSLDQKLFTLEVPEQPYQKVPSIKDGLGWGRKAFAPDLQLTPTPISFEQYICWAPPAKFEFWDGKPRIGGEIGIRNLIGMLLMTFGLTSSIKVLPPKAWISAIKQRFLLEQQDSERKAQWWELAHQAAKLLRSDFNIERIAVIGDLTNSKPLNYWSNITLFVWDIPKGQDYKIYEALSNLSKQPEIRVMDENDYLTVDDENAIARGFVDI</sequence>
<dbReference type="InterPro" id="IPR011335">
    <property type="entry name" value="Restrct_endonuc-II-like"/>
</dbReference>
<protein>
    <recommendedName>
        <fullName evidence="1">Putative restriction endonuclease domain-containing protein</fullName>
    </recommendedName>
</protein>
<name>A0A433VQS2_9CYAN</name>
<dbReference type="CDD" id="cd06260">
    <property type="entry name" value="DUF820-like"/>
    <property type="match status" value="1"/>
</dbReference>
<reference evidence="2" key="1">
    <citation type="submission" date="2018-12" db="EMBL/GenBank/DDBJ databases">
        <authorList>
            <person name="Will S."/>
            <person name="Neumann-Schaal M."/>
            <person name="Henke P."/>
        </authorList>
    </citation>
    <scope>NUCLEOTIDE SEQUENCE</scope>
    <source>
        <strain evidence="2">PCC 7102</strain>
    </source>
</reference>
<dbReference type="PANTHER" id="PTHR34107:SF4">
    <property type="entry name" value="SLL1222 PROTEIN"/>
    <property type="match status" value="1"/>
</dbReference>
<dbReference type="Proteomes" id="UP000271624">
    <property type="component" value="Unassembled WGS sequence"/>
</dbReference>
<dbReference type="InterPro" id="IPR008538">
    <property type="entry name" value="Uma2"/>
</dbReference>
<dbReference type="PANTHER" id="PTHR34107">
    <property type="entry name" value="SLL0198 PROTEIN-RELATED"/>
    <property type="match status" value="1"/>
</dbReference>
<comment type="caution">
    <text evidence="2">The sequence shown here is derived from an EMBL/GenBank/DDBJ whole genome shotgun (WGS) entry which is preliminary data.</text>
</comment>
<dbReference type="Gene3D" id="3.90.1570.10">
    <property type="entry name" value="tt1808, chain A"/>
    <property type="match status" value="1"/>
</dbReference>
<dbReference type="RefSeq" id="WP_233787740.1">
    <property type="nucleotide sequence ID" value="NZ_RSCL01000003.1"/>
</dbReference>
<gene>
    <name evidence="2" type="ORF">DSM106972_016610</name>
</gene>
<accession>A0A433VQS2</accession>